<protein>
    <submittedName>
        <fullName evidence="1">Uncharacterized protein</fullName>
    </submittedName>
</protein>
<keyword evidence="2" id="KW-1185">Reference proteome</keyword>
<organism evidence="1 2">
    <name type="scientific">Pyropia yezoensis</name>
    <name type="common">Susabi-nori</name>
    <name type="synonym">Porphyra yezoensis</name>
    <dbReference type="NCBI Taxonomy" id="2788"/>
    <lineage>
        <taxon>Eukaryota</taxon>
        <taxon>Rhodophyta</taxon>
        <taxon>Bangiophyceae</taxon>
        <taxon>Bangiales</taxon>
        <taxon>Bangiaceae</taxon>
        <taxon>Pyropia</taxon>
    </lineage>
</organism>
<evidence type="ECO:0000313" key="1">
    <source>
        <dbReference type="EMBL" id="KAK1861054.1"/>
    </source>
</evidence>
<name>A0ACC3BTL8_PYRYE</name>
<accession>A0ACC3BTL8</accession>
<dbReference type="Proteomes" id="UP000798662">
    <property type="component" value="Chromosome 1"/>
</dbReference>
<comment type="caution">
    <text evidence="1">The sequence shown here is derived from an EMBL/GenBank/DDBJ whole genome shotgun (WGS) entry which is preliminary data.</text>
</comment>
<dbReference type="EMBL" id="CM020618">
    <property type="protein sequence ID" value="KAK1861054.1"/>
    <property type="molecule type" value="Genomic_DNA"/>
</dbReference>
<proteinExistence type="predicted"/>
<gene>
    <name evidence="1" type="ORF">I4F81_003638</name>
</gene>
<reference evidence="1" key="1">
    <citation type="submission" date="2019-11" db="EMBL/GenBank/DDBJ databases">
        <title>Nori genome reveals adaptations in red seaweeds to the harsh intertidal environment.</title>
        <authorList>
            <person name="Wang D."/>
            <person name="Mao Y."/>
        </authorList>
    </citation>
    <scope>NUCLEOTIDE SEQUENCE</scope>
    <source>
        <tissue evidence="1">Gametophyte</tissue>
    </source>
</reference>
<sequence length="727" mass="77669">MSNPPPVVMAAKMYAEGATAATRKLESGASSSASAKTAAAPSGFPGNKWVPVSATAAKKPSSRPATPVQAAAAARGTPPTGKTGRQPRRAPGGKRLIRPDVPRQLPPSATSVSTGGVGFGRSVSQGHLDAPAEDAALLKARTSPAGALPSVGGRCEGSRRLQRVRNRLSSSGATGDTSMAASAAAAAASVAEHGLLLPDRRDATRTGRRSTDDDAVGRKSEDVRHAVSRRQLAAAVKGRNTDSGKGGTASGPQSGRGPFNVRRLKRNSSSTVSAAAGATENVRRSGSTGSSHRGSSNGGSGSPGAHASGDCVVARSAVPYSSVFPVQEEQVGPKHFEKMRLLGEGSIGKVYLVRLRGTDRYYAMKELTKRDMIERNKIKRVMTEREILVTAHHPFIVTMYASFQTHNTLSFVMEHCEGGEFFRVLQKQPNHRLKESSARFYAAEVLLALEYLHHIGFIYRDLKPENVLMRANGHVALTDFDLSKEATPVSPRIVSQHRSLMKRMTCRLPGNASPGGSRPGGNPSLLDMVESEPELKTSSTSFVGTAEYLSPEIIKGETQTSAVDWWTLGVLIYEMVCGQTPFYSRGDDNDDTFAKVVDEKVKLTWPSDVHVSSECKSLVKGLLRRDPAKRLGVGDHGGTSIKRAPWFKDIDFAALRHSKPPIIPAVPRLPKRPVDGGSGRGSGDSGETEEENDSEDDSETGMFPHFSSRRDLSKGPGWADGLWDPQQ</sequence>
<evidence type="ECO:0000313" key="2">
    <source>
        <dbReference type="Proteomes" id="UP000798662"/>
    </source>
</evidence>